<dbReference type="Proteomes" id="UP001362999">
    <property type="component" value="Unassembled WGS sequence"/>
</dbReference>
<comment type="caution">
    <text evidence="2">The sequence shown here is derived from an EMBL/GenBank/DDBJ whole genome shotgun (WGS) entry which is preliminary data.</text>
</comment>
<protein>
    <submittedName>
        <fullName evidence="2">Uncharacterized protein</fullName>
    </submittedName>
</protein>
<feature type="compositionally biased region" description="Basic residues" evidence="1">
    <location>
        <begin position="26"/>
        <end position="38"/>
    </location>
</feature>
<name>A0AAW0AC07_9AGAR</name>
<reference evidence="2 3" key="1">
    <citation type="journal article" date="2024" name="J Genomics">
        <title>Draft genome sequencing and assembly of Favolaschia claudopus CIRM-BRFM 2984 isolated from oak limbs.</title>
        <authorList>
            <person name="Navarro D."/>
            <person name="Drula E."/>
            <person name="Chaduli D."/>
            <person name="Cazenave R."/>
            <person name="Ahrendt S."/>
            <person name="Wang J."/>
            <person name="Lipzen A."/>
            <person name="Daum C."/>
            <person name="Barry K."/>
            <person name="Grigoriev I.V."/>
            <person name="Favel A."/>
            <person name="Rosso M.N."/>
            <person name="Martin F."/>
        </authorList>
    </citation>
    <scope>NUCLEOTIDE SEQUENCE [LARGE SCALE GENOMIC DNA]</scope>
    <source>
        <strain evidence="2 3">CIRM-BRFM 2984</strain>
    </source>
</reference>
<gene>
    <name evidence="2" type="ORF">R3P38DRAFT_3041116</name>
</gene>
<accession>A0AAW0AC07</accession>
<feature type="region of interest" description="Disordered" evidence="1">
    <location>
        <begin position="23"/>
        <end position="44"/>
    </location>
</feature>
<dbReference type="EMBL" id="JAWWNJ010000077">
    <property type="protein sequence ID" value="KAK7006040.1"/>
    <property type="molecule type" value="Genomic_DNA"/>
</dbReference>
<evidence type="ECO:0000256" key="1">
    <source>
        <dbReference type="SAM" id="MobiDB-lite"/>
    </source>
</evidence>
<evidence type="ECO:0000313" key="2">
    <source>
        <dbReference type="EMBL" id="KAK7006040.1"/>
    </source>
</evidence>
<evidence type="ECO:0000313" key="3">
    <source>
        <dbReference type="Proteomes" id="UP001362999"/>
    </source>
</evidence>
<organism evidence="2 3">
    <name type="scientific">Favolaschia claudopus</name>
    <dbReference type="NCBI Taxonomy" id="2862362"/>
    <lineage>
        <taxon>Eukaryota</taxon>
        <taxon>Fungi</taxon>
        <taxon>Dikarya</taxon>
        <taxon>Basidiomycota</taxon>
        <taxon>Agaricomycotina</taxon>
        <taxon>Agaricomycetes</taxon>
        <taxon>Agaricomycetidae</taxon>
        <taxon>Agaricales</taxon>
        <taxon>Marasmiineae</taxon>
        <taxon>Mycenaceae</taxon>
        <taxon>Favolaschia</taxon>
    </lineage>
</organism>
<sequence length="149" mass="16747">MEAVNLIRHQRNLHIKRLRLPSLQTRPKRRPPSPRIMRHPACAGGSGESFGGVFRAVAGAEGTESGGARRVRVKASLHLARTRMYGGDEVIPRMMEGEDGREQEEGWREASELIEFVAKRGAKIPQMKHVQIEGEWAALSSDALRPRRY</sequence>
<dbReference type="AlphaFoldDB" id="A0AAW0AC07"/>
<keyword evidence="3" id="KW-1185">Reference proteome</keyword>
<proteinExistence type="predicted"/>